<proteinExistence type="predicted"/>
<evidence type="ECO:0000256" key="6">
    <source>
        <dbReference type="SAM" id="Phobius"/>
    </source>
</evidence>
<dbReference type="PANTHER" id="PTHR30093">
    <property type="entry name" value="GENERAL SECRETION PATHWAY PROTEIN G"/>
    <property type="match status" value="1"/>
</dbReference>
<dbReference type="GO" id="GO:0016020">
    <property type="term" value="C:membrane"/>
    <property type="evidence" value="ECO:0007669"/>
    <property type="project" value="UniProtKB-SubCell"/>
</dbReference>
<name>A0A9D6LTJ4_9BACT</name>
<reference evidence="7" key="1">
    <citation type="submission" date="2020-07" db="EMBL/GenBank/DDBJ databases">
        <title>Huge and variable diversity of episymbiotic CPR bacteria and DPANN archaea in groundwater ecosystems.</title>
        <authorList>
            <person name="He C.Y."/>
            <person name="Keren R."/>
            <person name="Whittaker M."/>
            <person name="Farag I.F."/>
            <person name="Doudna J."/>
            <person name="Cate J.H.D."/>
            <person name="Banfield J.F."/>
        </authorList>
    </citation>
    <scope>NUCLEOTIDE SEQUENCE</scope>
    <source>
        <strain evidence="7">NC_groundwater_972_Pr1_S-0.2um_49_27</strain>
    </source>
</reference>
<dbReference type="Pfam" id="PF07963">
    <property type="entry name" value="N_methyl"/>
    <property type="match status" value="1"/>
</dbReference>
<dbReference type="GO" id="GO:0015628">
    <property type="term" value="P:protein secretion by the type II secretion system"/>
    <property type="evidence" value="ECO:0007669"/>
    <property type="project" value="InterPro"/>
</dbReference>
<gene>
    <name evidence="7" type="ORF">HY220_01660</name>
</gene>
<dbReference type="SUPFAM" id="SSF54523">
    <property type="entry name" value="Pili subunits"/>
    <property type="match status" value="1"/>
</dbReference>
<dbReference type="InterPro" id="IPR000983">
    <property type="entry name" value="Bac_GSPG_pilin"/>
</dbReference>
<dbReference type="GO" id="GO:0015627">
    <property type="term" value="C:type II protein secretion system complex"/>
    <property type="evidence" value="ECO:0007669"/>
    <property type="project" value="InterPro"/>
</dbReference>
<sequence length="166" mass="18125">MTYRERGFTLIELLVVIAIIGVLASIVMASLITARQKARDARRVSDIEQIRLGLELFWDANSNVYPTNGQTLTVLQPTYLPTVPKDPTTTNIYPYYNCASNNSYHIGAGLESTNSSVLQNDADIDYQSATFCSGNDNVVDGLSTKANCAQENGITSANDTCFDLTN</sequence>
<keyword evidence="5 6" id="KW-0472">Membrane</keyword>
<evidence type="ECO:0000256" key="4">
    <source>
        <dbReference type="ARBA" id="ARBA00022989"/>
    </source>
</evidence>
<evidence type="ECO:0000313" key="7">
    <source>
        <dbReference type="EMBL" id="MBI3627439.1"/>
    </source>
</evidence>
<evidence type="ECO:0000256" key="1">
    <source>
        <dbReference type="ARBA" id="ARBA00004167"/>
    </source>
</evidence>
<evidence type="ECO:0000256" key="5">
    <source>
        <dbReference type="ARBA" id="ARBA00023136"/>
    </source>
</evidence>
<dbReference type="NCBIfam" id="TIGR02532">
    <property type="entry name" value="IV_pilin_GFxxxE"/>
    <property type="match status" value="1"/>
</dbReference>
<dbReference type="Proteomes" id="UP000808388">
    <property type="component" value="Unassembled WGS sequence"/>
</dbReference>
<dbReference type="PROSITE" id="PS00409">
    <property type="entry name" value="PROKAR_NTER_METHYL"/>
    <property type="match status" value="1"/>
</dbReference>
<protein>
    <submittedName>
        <fullName evidence="7">Prepilin-type N-terminal cleavage/methylation domain-containing protein</fullName>
    </submittedName>
</protein>
<evidence type="ECO:0000256" key="2">
    <source>
        <dbReference type="ARBA" id="ARBA00022481"/>
    </source>
</evidence>
<dbReference type="InterPro" id="IPR012902">
    <property type="entry name" value="N_methyl_site"/>
</dbReference>
<dbReference type="PANTHER" id="PTHR30093:SF44">
    <property type="entry name" value="TYPE II SECRETION SYSTEM CORE PROTEIN G"/>
    <property type="match status" value="1"/>
</dbReference>
<keyword evidence="2" id="KW-0488">Methylation</keyword>
<dbReference type="EMBL" id="JACQCQ010000007">
    <property type="protein sequence ID" value="MBI3627439.1"/>
    <property type="molecule type" value="Genomic_DNA"/>
</dbReference>
<organism evidence="7 8">
    <name type="scientific">Candidatus Sungiibacteriota bacterium</name>
    <dbReference type="NCBI Taxonomy" id="2750080"/>
    <lineage>
        <taxon>Bacteria</taxon>
        <taxon>Candidatus Sungiibacteriota</taxon>
    </lineage>
</organism>
<evidence type="ECO:0000256" key="3">
    <source>
        <dbReference type="ARBA" id="ARBA00022692"/>
    </source>
</evidence>
<accession>A0A9D6LTJ4</accession>
<keyword evidence="3 6" id="KW-0812">Transmembrane</keyword>
<comment type="caution">
    <text evidence="7">The sequence shown here is derived from an EMBL/GenBank/DDBJ whole genome shotgun (WGS) entry which is preliminary data.</text>
</comment>
<dbReference type="PRINTS" id="PR00813">
    <property type="entry name" value="BCTERIALGSPG"/>
</dbReference>
<comment type="subcellular location">
    <subcellularLocation>
        <location evidence="1">Membrane</location>
        <topology evidence="1">Single-pass membrane protein</topology>
    </subcellularLocation>
</comment>
<feature type="transmembrane region" description="Helical" evidence="6">
    <location>
        <begin position="13"/>
        <end position="34"/>
    </location>
</feature>
<evidence type="ECO:0000313" key="8">
    <source>
        <dbReference type="Proteomes" id="UP000808388"/>
    </source>
</evidence>
<keyword evidence="4 6" id="KW-1133">Transmembrane helix</keyword>
<dbReference type="Gene3D" id="3.30.700.10">
    <property type="entry name" value="Glycoprotein, Type 4 Pilin"/>
    <property type="match status" value="1"/>
</dbReference>
<dbReference type="AlphaFoldDB" id="A0A9D6LTJ4"/>
<dbReference type="InterPro" id="IPR045584">
    <property type="entry name" value="Pilin-like"/>
</dbReference>